<gene>
    <name evidence="1" type="ORF">E3J84_05820</name>
</gene>
<proteinExistence type="predicted"/>
<evidence type="ECO:0000313" key="2">
    <source>
        <dbReference type="Proteomes" id="UP000316360"/>
    </source>
</evidence>
<accession>A0A523RSS3</accession>
<evidence type="ECO:0008006" key="3">
    <source>
        <dbReference type="Google" id="ProtNLM"/>
    </source>
</evidence>
<dbReference type="AlphaFoldDB" id="A0A523RSS3"/>
<name>A0A523RSS3_UNCAE</name>
<comment type="caution">
    <text evidence="1">The sequence shown here is derived from an EMBL/GenBank/DDBJ whole genome shotgun (WGS) entry which is preliminary data.</text>
</comment>
<dbReference type="SUPFAM" id="SSF51726">
    <property type="entry name" value="UROD/MetE-like"/>
    <property type="match status" value="1"/>
</dbReference>
<dbReference type="EMBL" id="SOKJ01000332">
    <property type="protein sequence ID" value="TET08834.1"/>
    <property type="molecule type" value="Genomic_DNA"/>
</dbReference>
<sequence length="314" mass="36585">MRSYLEEVDFEKIKLRFDAFWQKEIIDRPLISITAPKKEQKKRDFPIPDNLEKRWTDIEYILNKGELHFENTLFLGDAIPFYLPDIGPDTFTAYLGGDLIFKDENTSWIRPFVNDLSEYEPVFDKNNKWWRFMSELIDAVCEEAEENFLVGIPDMHGGGDSLLAARGANKLVLALYDKPGEVKRIMKKLTKIYYEIFNLYYKKISRVQEGFITWIPAYSKGRYVALQNDFSGLVSPKMFEEFFLYEIKEFSEYLDNSIYHLDGPFALGNLDYLLNIDTLGGIQWVPGAGAKPMKEWIDVCNKVLGSEKCLQIFC</sequence>
<organism evidence="1 2">
    <name type="scientific">Aerophobetes bacterium</name>
    <dbReference type="NCBI Taxonomy" id="2030807"/>
    <lineage>
        <taxon>Bacteria</taxon>
        <taxon>Candidatus Aerophobota</taxon>
    </lineage>
</organism>
<dbReference type="Proteomes" id="UP000316360">
    <property type="component" value="Unassembled WGS sequence"/>
</dbReference>
<dbReference type="InterPro" id="IPR038071">
    <property type="entry name" value="UROD/MetE-like_sf"/>
</dbReference>
<reference evidence="1 2" key="1">
    <citation type="submission" date="2019-03" db="EMBL/GenBank/DDBJ databases">
        <title>Metabolic potential of uncultured bacteria and archaea associated with petroleum seepage in deep-sea sediments.</title>
        <authorList>
            <person name="Dong X."/>
            <person name="Hubert C."/>
        </authorList>
    </citation>
    <scope>NUCLEOTIDE SEQUENCE [LARGE SCALE GENOMIC DNA]</scope>
    <source>
        <strain evidence="1">E44_bin7</strain>
    </source>
</reference>
<protein>
    <recommendedName>
        <fullName evidence="3">Uroporphyrinogen decarboxylase (URO-D) domain-containing protein</fullName>
    </recommendedName>
</protein>
<dbReference type="Gene3D" id="3.20.20.210">
    <property type="match status" value="1"/>
</dbReference>
<evidence type="ECO:0000313" key="1">
    <source>
        <dbReference type="EMBL" id="TET08834.1"/>
    </source>
</evidence>
<feature type="non-terminal residue" evidence="1">
    <location>
        <position position="314"/>
    </location>
</feature>